<comment type="subcellular location">
    <subcellularLocation>
        <location evidence="3">Cytoplasm</location>
    </subcellularLocation>
</comment>
<dbReference type="PANTHER" id="PTHR10695">
    <property type="entry name" value="DEPHOSPHO-COA KINASE-RELATED"/>
    <property type="match status" value="1"/>
</dbReference>
<dbReference type="PROSITE" id="PS51219">
    <property type="entry name" value="DPCK"/>
    <property type="match status" value="1"/>
</dbReference>
<dbReference type="UniPathway" id="UPA00241">
    <property type="reaction ID" value="UER00356"/>
</dbReference>
<dbReference type="CDD" id="cd02022">
    <property type="entry name" value="DPCK"/>
    <property type="match status" value="1"/>
</dbReference>
<comment type="pathway">
    <text evidence="3">Cofactor biosynthesis; coenzyme A biosynthesis; CoA from (R)-pantothenate: step 5/5.</text>
</comment>
<evidence type="ECO:0000256" key="4">
    <source>
        <dbReference type="NCBIfam" id="TIGR00152"/>
    </source>
</evidence>
<dbReference type="OrthoDB" id="9812943at2"/>
<dbReference type="EMBL" id="SDOZ01000005">
    <property type="protein sequence ID" value="RXZ57934.1"/>
    <property type="molecule type" value="Genomic_DNA"/>
</dbReference>
<evidence type="ECO:0000256" key="1">
    <source>
        <dbReference type="ARBA" id="ARBA00022741"/>
    </source>
</evidence>
<keyword evidence="3 5" id="KW-0418">Kinase</keyword>
<dbReference type="Proteomes" id="UP000291269">
    <property type="component" value="Unassembled WGS sequence"/>
</dbReference>
<dbReference type="AlphaFoldDB" id="A0A4Q2K7N5"/>
<comment type="similarity">
    <text evidence="3">Belongs to the CoaE family.</text>
</comment>
<feature type="binding site" evidence="3">
    <location>
        <begin position="33"/>
        <end position="38"/>
    </location>
    <ligand>
        <name>ATP</name>
        <dbReference type="ChEBI" id="CHEBI:30616"/>
    </ligand>
</feature>
<comment type="caution">
    <text evidence="5">The sequence shown here is derived from an EMBL/GenBank/DDBJ whole genome shotgun (WGS) entry which is preliminary data.</text>
</comment>
<dbReference type="GO" id="GO:0004140">
    <property type="term" value="F:dephospho-CoA kinase activity"/>
    <property type="evidence" value="ECO:0007669"/>
    <property type="project" value="UniProtKB-UniRule"/>
</dbReference>
<dbReference type="SUPFAM" id="SSF52540">
    <property type="entry name" value="P-loop containing nucleoside triphosphate hydrolases"/>
    <property type="match status" value="1"/>
</dbReference>
<dbReference type="GO" id="GO:0005524">
    <property type="term" value="F:ATP binding"/>
    <property type="evidence" value="ECO:0007669"/>
    <property type="project" value="UniProtKB-UniRule"/>
</dbReference>
<keyword evidence="2 3" id="KW-0067">ATP-binding</keyword>
<dbReference type="InterPro" id="IPR001977">
    <property type="entry name" value="Depp_CoAkinase"/>
</dbReference>
<dbReference type="EC" id="2.7.1.24" evidence="3 4"/>
<evidence type="ECO:0000313" key="6">
    <source>
        <dbReference type="Proteomes" id="UP000291269"/>
    </source>
</evidence>
<organism evidence="5 6">
    <name type="scientific">Candidatus Borkfalkia ceftriaxoniphila</name>
    <dbReference type="NCBI Taxonomy" id="2508949"/>
    <lineage>
        <taxon>Bacteria</taxon>
        <taxon>Bacillati</taxon>
        <taxon>Bacillota</taxon>
        <taxon>Clostridia</taxon>
        <taxon>Christensenellales</taxon>
        <taxon>Christensenellaceae</taxon>
        <taxon>Candidatus Borkfalkia</taxon>
    </lineage>
</organism>
<sequence>MPPNCASRWSRKCTKGKTGMRQNKKIAITGGIGSGKSTVARLIAERGYDVFSCDLIAHEIYEEPNVVREILREFPDCATNGLPDRKKLSAAVFREKERLRALEKITHPAIMRKLYARMEKALSDPVFAEVPLLFEGGYQKDFDGVIVVLREKNARIGAVAVRDGLSEEEVERRIKNQFDYENKSIFEHTVLYNDGDLAKLREKVGSVLEKFENK</sequence>
<gene>
    <name evidence="3" type="primary">coaE</name>
    <name evidence="5" type="ORF">ESZ91_11325</name>
</gene>
<proteinExistence type="inferred from homology"/>
<reference evidence="5 6" key="1">
    <citation type="journal article" date="2019" name="Gut">
        <title>Antibiotics-induced monodominance of a novel gut bacterial order.</title>
        <authorList>
            <person name="Hildebrand F."/>
            <person name="Moitinho-Silva L."/>
            <person name="Blasche S."/>
            <person name="Jahn M.T."/>
            <person name="Gossmann T.I."/>
            <person name="Heuerta-Cepas J."/>
            <person name="Hercog R."/>
            <person name="Luetge M."/>
            <person name="Bahram M."/>
            <person name="Pryszlak A."/>
            <person name="Alves R.J."/>
            <person name="Waszak S.M."/>
            <person name="Zhu A."/>
            <person name="Ye L."/>
            <person name="Costea P.I."/>
            <person name="Aalvink S."/>
            <person name="Belzer C."/>
            <person name="Forslund S.K."/>
            <person name="Sunagawa S."/>
            <person name="Hentschel U."/>
            <person name="Merten C."/>
            <person name="Patil K.R."/>
            <person name="Benes V."/>
            <person name="Bork P."/>
        </authorList>
    </citation>
    <scope>NUCLEOTIDE SEQUENCE [LARGE SCALE GENOMIC DNA]</scope>
    <source>
        <strain evidence="5 6">HDS1380</strain>
    </source>
</reference>
<evidence type="ECO:0000256" key="3">
    <source>
        <dbReference type="HAMAP-Rule" id="MF_00376"/>
    </source>
</evidence>
<dbReference type="PANTHER" id="PTHR10695:SF46">
    <property type="entry name" value="BIFUNCTIONAL COENZYME A SYNTHASE-RELATED"/>
    <property type="match status" value="1"/>
</dbReference>
<dbReference type="InterPro" id="IPR027417">
    <property type="entry name" value="P-loop_NTPase"/>
</dbReference>
<protein>
    <recommendedName>
        <fullName evidence="3 4">Dephospho-CoA kinase</fullName>
        <ecNumber evidence="3 4">2.7.1.24</ecNumber>
    </recommendedName>
    <alternativeName>
        <fullName evidence="3">Dephosphocoenzyme A kinase</fullName>
    </alternativeName>
</protein>
<comment type="catalytic activity">
    <reaction evidence="3">
        <text>3'-dephospho-CoA + ATP = ADP + CoA + H(+)</text>
        <dbReference type="Rhea" id="RHEA:18245"/>
        <dbReference type="ChEBI" id="CHEBI:15378"/>
        <dbReference type="ChEBI" id="CHEBI:30616"/>
        <dbReference type="ChEBI" id="CHEBI:57287"/>
        <dbReference type="ChEBI" id="CHEBI:57328"/>
        <dbReference type="ChEBI" id="CHEBI:456216"/>
        <dbReference type="EC" id="2.7.1.24"/>
    </reaction>
</comment>
<dbReference type="NCBIfam" id="TIGR00152">
    <property type="entry name" value="dephospho-CoA kinase"/>
    <property type="match status" value="1"/>
</dbReference>
<dbReference type="Gene3D" id="3.40.50.300">
    <property type="entry name" value="P-loop containing nucleotide triphosphate hydrolases"/>
    <property type="match status" value="1"/>
</dbReference>
<dbReference type="Pfam" id="PF01121">
    <property type="entry name" value="CoaE"/>
    <property type="match status" value="1"/>
</dbReference>
<comment type="function">
    <text evidence="3">Catalyzes the phosphorylation of the 3'-hydroxyl group of dephosphocoenzyme A to form coenzyme A.</text>
</comment>
<keyword evidence="1 3" id="KW-0547">Nucleotide-binding</keyword>
<dbReference type="HAMAP" id="MF_00376">
    <property type="entry name" value="Dephospho_CoA_kinase"/>
    <property type="match status" value="1"/>
</dbReference>
<dbReference type="GO" id="GO:0005737">
    <property type="term" value="C:cytoplasm"/>
    <property type="evidence" value="ECO:0007669"/>
    <property type="project" value="UniProtKB-SubCell"/>
</dbReference>
<evidence type="ECO:0000313" key="5">
    <source>
        <dbReference type="EMBL" id="RXZ57934.1"/>
    </source>
</evidence>
<keyword evidence="3" id="KW-0963">Cytoplasm</keyword>
<evidence type="ECO:0000256" key="2">
    <source>
        <dbReference type="ARBA" id="ARBA00022840"/>
    </source>
</evidence>
<dbReference type="GO" id="GO:0015937">
    <property type="term" value="P:coenzyme A biosynthetic process"/>
    <property type="evidence" value="ECO:0007669"/>
    <property type="project" value="UniProtKB-UniRule"/>
</dbReference>
<keyword evidence="3" id="KW-0173">Coenzyme A biosynthesis</keyword>
<keyword evidence="3 5" id="KW-0808">Transferase</keyword>
<keyword evidence="6" id="KW-1185">Reference proteome</keyword>
<accession>A0A4Q2K7N5</accession>
<name>A0A4Q2K7N5_9FIRM</name>